<dbReference type="PANTHER" id="PTHR30231">
    <property type="entry name" value="DNA POLYMERASE III SUBUNIT EPSILON"/>
    <property type="match status" value="1"/>
</dbReference>
<proteinExistence type="predicted"/>
<evidence type="ECO:0000313" key="4">
    <source>
        <dbReference type="Proteomes" id="UP000283442"/>
    </source>
</evidence>
<dbReference type="Gene3D" id="3.30.420.10">
    <property type="entry name" value="Ribonuclease H-like superfamily/Ribonuclease H"/>
    <property type="match status" value="1"/>
</dbReference>
<keyword evidence="1 3" id="KW-0269">Exonuclease</keyword>
<reference evidence="3 4" key="1">
    <citation type="submission" date="2018-08" db="EMBL/GenBank/DDBJ databases">
        <title>A genome reference for cultivated species of the human gut microbiota.</title>
        <authorList>
            <person name="Zou Y."/>
            <person name="Xue W."/>
            <person name="Luo G."/>
        </authorList>
    </citation>
    <scope>NUCLEOTIDE SEQUENCE [LARGE SCALE GENOMIC DNA]</scope>
    <source>
        <strain evidence="3 4">AM25-21AC</strain>
    </source>
</reference>
<dbReference type="FunFam" id="3.30.420.10:FF:000045">
    <property type="entry name" value="3'-5' exonuclease DinG"/>
    <property type="match status" value="1"/>
</dbReference>
<dbReference type="AlphaFoldDB" id="A0A414NY62"/>
<sequence length="196" mass="21201">MMNFTAIDFETATGARDSACSVAVVTIRAGALVDSYYTLIQPPANRYSYFNTKIHGLTEADTENAADFAGIWPELEAKLEGQLVVAHNAKFDMSVLRSCLARYSLQAPAFSYCDTVAIARRAWPNLANHKLGTVGAYLNLHFHHHDALEDAKACAAIPLRAGLEFADTSMEALVHHLGVRVEAFQPQGATSGGLFG</sequence>
<accession>A0A414NY62</accession>
<organism evidence="3 4">
    <name type="scientific">Mitsuokella multacida</name>
    <dbReference type="NCBI Taxonomy" id="52226"/>
    <lineage>
        <taxon>Bacteria</taxon>
        <taxon>Bacillati</taxon>
        <taxon>Bacillota</taxon>
        <taxon>Negativicutes</taxon>
        <taxon>Selenomonadales</taxon>
        <taxon>Selenomonadaceae</taxon>
        <taxon>Mitsuokella</taxon>
    </lineage>
</organism>
<dbReference type="GO" id="GO:0005829">
    <property type="term" value="C:cytosol"/>
    <property type="evidence" value="ECO:0007669"/>
    <property type="project" value="TreeGrafter"/>
</dbReference>
<dbReference type="SMART" id="SM00479">
    <property type="entry name" value="EXOIII"/>
    <property type="match status" value="1"/>
</dbReference>
<evidence type="ECO:0000256" key="1">
    <source>
        <dbReference type="ARBA" id="ARBA00022839"/>
    </source>
</evidence>
<feature type="domain" description="Exonuclease" evidence="2">
    <location>
        <begin position="3"/>
        <end position="167"/>
    </location>
</feature>
<dbReference type="PANTHER" id="PTHR30231:SF42">
    <property type="entry name" value="EXONUCLEASE"/>
    <property type="match status" value="1"/>
</dbReference>
<keyword evidence="1 3" id="KW-0378">Hydrolase</keyword>
<dbReference type="InterPro" id="IPR012337">
    <property type="entry name" value="RNaseH-like_sf"/>
</dbReference>
<dbReference type="Proteomes" id="UP000283442">
    <property type="component" value="Unassembled WGS sequence"/>
</dbReference>
<dbReference type="OrthoDB" id="9776650at2"/>
<gene>
    <name evidence="3" type="ORF">DW674_04565</name>
</gene>
<dbReference type="GO" id="GO:0003676">
    <property type="term" value="F:nucleic acid binding"/>
    <property type="evidence" value="ECO:0007669"/>
    <property type="project" value="InterPro"/>
</dbReference>
<dbReference type="SUPFAM" id="SSF53098">
    <property type="entry name" value="Ribonuclease H-like"/>
    <property type="match status" value="1"/>
</dbReference>
<dbReference type="CDD" id="cd06130">
    <property type="entry name" value="DNA_pol_III_epsilon_like"/>
    <property type="match status" value="1"/>
</dbReference>
<dbReference type="InterPro" id="IPR013520">
    <property type="entry name" value="Ribonucl_H"/>
</dbReference>
<evidence type="ECO:0000313" key="3">
    <source>
        <dbReference type="EMBL" id="RHF52443.1"/>
    </source>
</evidence>
<dbReference type="Pfam" id="PF00929">
    <property type="entry name" value="RNase_T"/>
    <property type="match status" value="1"/>
</dbReference>
<protein>
    <submittedName>
        <fullName evidence="3">Exonuclease</fullName>
    </submittedName>
</protein>
<keyword evidence="1 3" id="KW-0540">Nuclease</keyword>
<name>A0A414NY62_9FIRM</name>
<dbReference type="GO" id="GO:0008408">
    <property type="term" value="F:3'-5' exonuclease activity"/>
    <property type="evidence" value="ECO:0007669"/>
    <property type="project" value="TreeGrafter"/>
</dbReference>
<dbReference type="EMBL" id="QRHE01000003">
    <property type="protein sequence ID" value="RHF52443.1"/>
    <property type="molecule type" value="Genomic_DNA"/>
</dbReference>
<evidence type="ECO:0000259" key="2">
    <source>
        <dbReference type="SMART" id="SM00479"/>
    </source>
</evidence>
<comment type="caution">
    <text evidence="3">The sequence shown here is derived from an EMBL/GenBank/DDBJ whole genome shotgun (WGS) entry which is preliminary data.</text>
</comment>
<dbReference type="InterPro" id="IPR036397">
    <property type="entry name" value="RNaseH_sf"/>
</dbReference>
<dbReference type="RefSeq" id="WP_118175555.1">
    <property type="nucleotide sequence ID" value="NZ_JAQEAO010000009.1"/>
</dbReference>